<evidence type="ECO:0000256" key="3">
    <source>
        <dbReference type="ARBA" id="ARBA00022491"/>
    </source>
</evidence>
<dbReference type="Pfam" id="PF02820">
    <property type="entry name" value="MBT"/>
    <property type="match status" value="2"/>
</dbReference>
<dbReference type="InterPro" id="IPR004092">
    <property type="entry name" value="Mbt"/>
</dbReference>
<feature type="compositionally biased region" description="Low complexity" evidence="9">
    <location>
        <begin position="283"/>
        <end position="295"/>
    </location>
</feature>
<organism evidence="12 13">
    <name type="scientific">Dreissena polymorpha</name>
    <name type="common">Zebra mussel</name>
    <name type="synonym">Mytilus polymorpha</name>
    <dbReference type="NCBI Taxonomy" id="45954"/>
    <lineage>
        <taxon>Eukaryota</taxon>
        <taxon>Metazoa</taxon>
        <taxon>Spiralia</taxon>
        <taxon>Lophotrochozoa</taxon>
        <taxon>Mollusca</taxon>
        <taxon>Bivalvia</taxon>
        <taxon>Autobranchia</taxon>
        <taxon>Heteroconchia</taxon>
        <taxon>Euheterodonta</taxon>
        <taxon>Imparidentia</taxon>
        <taxon>Neoheterodontei</taxon>
        <taxon>Myida</taxon>
        <taxon>Dreissenoidea</taxon>
        <taxon>Dreissenidae</taxon>
        <taxon>Dreissena</taxon>
    </lineage>
</organism>
<comment type="similarity">
    <text evidence="2">Belongs to the SCM family.</text>
</comment>
<proteinExistence type="inferred from homology"/>
<comment type="caution">
    <text evidence="12">The sequence shown here is derived from an EMBL/GenBank/DDBJ whole genome shotgun (WGS) entry which is preliminary data.</text>
</comment>
<feature type="compositionally biased region" description="Polar residues" evidence="9">
    <location>
        <begin position="427"/>
        <end position="439"/>
    </location>
</feature>
<keyword evidence="7" id="KW-0539">Nucleus</keyword>
<dbReference type="GO" id="GO:0005634">
    <property type="term" value="C:nucleus"/>
    <property type="evidence" value="ECO:0007669"/>
    <property type="project" value="UniProtKB-SubCell"/>
</dbReference>
<keyword evidence="6" id="KW-0804">Transcription</keyword>
<feature type="compositionally biased region" description="Polar residues" evidence="9">
    <location>
        <begin position="244"/>
        <end position="264"/>
    </location>
</feature>
<dbReference type="Pfam" id="PF12140">
    <property type="entry name" value="SLED"/>
    <property type="match status" value="1"/>
</dbReference>
<dbReference type="GO" id="GO:0045892">
    <property type="term" value="P:negative regulation of DNA-templated transcription"/>
    <property type="evidence" value="ECO:0007669"/>
    <property type="project" value="TreeGrafter"/>
</dbReference>
<feature type="domain" description="SLED" evidence="11">
    <location>
        <begin position="301"/>
        <end position="409"/>
    </location>
</feature>
<evidence type="ECO:0000313" key="12">
    <source>
        <dbReference type="EMBL" id="KAH3729477.1"/>
    </source>
</evidence>
<evidence type="ECO:0000256" key="2">
    <source>
        <dbReference type="ARBA" id="ARBA00008469"/>
    </source>
</evidence>
<dbReference type="InterPro" id="IPR013761">
    <property type="entry name" value="SAM/pointed_sf"/>
</dbReference>
<dbReference type="InterPro" id="IPR047531">
    <property type="entry name" value="SAM_Scm-like"/>
</dbReference>
<dbReference type="GO" id="GO:0042393">
    <property type="term" value="F:histone binding"/>
    <property type="evidence" value="ECO:0007669"/>
    <property type="project" value="TreeGrafter"/>
</dbReference>
<dbReference type="CDD" id="cd09578">
    <property type="entry name" value="SAM_Scm"/>
    <property type="match status" value="1"/>
</dbReference>
<dbReference type="InterPro" id="IPR050548">
    <property type="entry name" value="PcG_chromatin_remod_factors"/>
</dbReference>
<gene>
    <name evidence="12" type="ORF">DPMN_055449</name>
</gene>
<dbReference type="PANTHER" id="PTHR12247">
    <property type="entry name" value="POLYCOMB GROUP PROTEIN"/>
    <property type="match status" value="1"/>
</dbReference>
<dbReference type="PROSITE" id="PS51079">
    <property type="entry name" value="MBT"/>
    <property type="match status" value="2"/>
</dbReference>
<feature type="domain" description="SAM" evidence="10">
    <location>
        <begin position="502"/>
        <end position="550"/>
    </location>
</feature>
<keyword evidence="4" id="KW-0677">Repeat</keyword>
<keyword evidence="5" id="KW-0805">Transcription regulation</keyword>
<feature type="region of interest" description="Disordered" evidence="9">
    <location>
        <begin position="423"/>
        <end position="485"/>
    </location>
</feature>
<dbReference type="PANTHER" id="PTHR12247:SF132">
    <property type="entry name" value="POLYCOMB PROTEIN SCM"/>
    <property type="match status" value="1"/>
</dbReference>
<dbReference type="Gene3D" id="2.30.30.140">
    <property type="match status" value="2"/>
</dbReference>
<dbReference type="AlphaFoldDB" id="A0A9D4HQN8"/>
<dbReference type="SMART" id="SM00561">
    <property type="entry name" value="MBT"/>
    <property type="match status" value="2"/>
</dbReference>
<evidence type="ECO:0000256" key="6">
    <source>
        <dbReference type="ARBA" id="ARBA00023163"/>
    </source>
</evidence>
<evidence type="ECO:0008006" key="14">
    <source>
        <dbReference type="Google" id="ProtNLM"/>
    </source>
</evidence>
<evidence type="ECO:0000259" key="11">
    <source>
        <dbReference type="Pfam" id="PF12140"/>
    </source>
</evidence>
<feature type="repeat" description="MBT" evidence="8">
    <location>
        <begin position="125"/>
        <end position="226"/>
    </location>
</feature>
<reference evidence="12" key="1">
    <citation type="journal article" date="2019" name="bioRxiv">
        <title>The Genome of the Zebra Mussel, Dreissena polymorpha: A Resource for Invasive Species Research.</title>
        <authorList>
            <person name="McCartney M.A."/>
            <person name="Auch B."/>
            <person name="Kono T."/>
            <person name="Mallez S."/>
            <person name="Zhang Y."/>
            <person name="Obille A."/>
            <person name="Becker A."/>
            <person name="Abrahante J.E."/>
            <person name="Garbe J."/>
            <person name="Badalamenti J.P."/>
            <person name="Herman A."/>
            <person name="Mangelson H."/>
            <person name="Liachko I."/>
            <person name="Sullivan S."/>
            <person name="Sone E.D."/>
            <person name="Koren S."/>
            <person name="Silverstein K.A.T."/>
            <person name="Beckman K.B."/>
            <person name="Gohl D.M."/>
        </authorList>
    </citation>
    <scope>NUCLEOTIDE SEQUENCE</scope>
    <source>
        <strain evidence="12">Duluth1</strain>
        <tissue evidence="12">Whole animal</tissue>
    </source>
</reference>
<keyword evidence="13" id="KW-1185">Reference proteome</keyword>
<dbReference type="EMBL" id="JAIWYP010000012">
    <property type="protein sequence ID" value="KAH3729477.1"/>
    <property type="molecule type" value="Genomic_DNA"/>
</dbReference>
<evidence type="ECO:0000313" key="13">
    <source>
        <dbReference type="Proteomes" id="UP000828390"/>
    </source>
</evidence>
<evidence type="ECO:0000256" key="1">
    <source>
        <dbReference type="ARBA" id="ARBA00004123"/>
    </source>
</evidence>
<evidence type="ECO:0000259" key="10">
    <source>
        <dbReference type="Pfam" id="PF00536"/>
    </source>
</evidence>
<dbReference type="InterPro" id="IPR021987">
    <property type="entry name" value="SLED"/>
</dbReference>
<dbReference type="GO" id="GO:0003682">
    <property type="term" value="F:chromatin binding"/>
    <property type="evidence" value="ECO:0007669"/>
    <property type="project" value="TreeGrafter"/>
</dbReference>
<reference evidence="12" key="2">
    <citation type="submission" date="2020-11" db="EMBL/GenBank/DDBJ databases">
        <authorList>
            <person name="McCartney M.A."/>
            <person name="Auch B."/>
            <person name="Kono T."/>
            <person name="Mallez S."/>
            <person name="Becker A."/>
            <person name="Gohl D.M."/>
            <person name="Silverstein K.A.T."/>
            <person name="Koren S."/>
            <person name="Bechman K.B."/>
            <person name="Herman A."/>
            <person name="Abrahante J.E."/>
            <person name="Garbe J."/>
        </authorList>
    </citation>
    <scope>NUCLEOTIDE SEQUENCE</scope>
    <source>
        <strain evidence="12">Duluth1</strain>
        <tissue evidence="12">Whole animal</tissue>
    </source>
</reference>
<evidence type="ECO:0000256" key="7">
    <source>
        <dbReference type="ARBA" id="ARBA00023242"/>
    </source>
</evidence>
<protein>
    <recommendedName>
        <fullName evidence="14">SAM domain-containing protein</fullName>
    </recommendedName>
</protein>
<dbReference type="CDD" id="cd20092">
    <property type="entry name" value="MBT_dScm-like_rpt2"/>
    <property type="match status" value="1"/>
</dbReference>
<dbReference type="SUPFAM" id="SSF47769">
    <property type="entry name" value="SAM/Pointed domain"/>
    <property type="match status" value="1"/>
</dbReference>
<accession>A0A9D4HQN8</accession>
<evidence type="ECO:0000256" key="8">
    <source>
        <dbReference type="PROSITE-ProRule" id="PRU00459"/>
    </source>
</evidence>
<evidence type="ECO:0000256" key="4">
    <source>
        <dbReference type="ARBA" id="ARBA00022737"/>
    </source>
</evidence>
<dbReference type="Gene3D" id="3.90.1150.190">
    <property type="entry name" value="SLED domain"/>
    <property type="match status" value="1"/>
</dbReference>
<sequence>MSTSPNTPKGFSEVQNVTFNWEDYLREDGGTPAPVFCFKQSNEELTNEFEAGQKIEAADPRNLTSTCVATVISTVGLRLRLRLDGSDNSNDFWRLVDSADLHPIGHSEKHGGLLQPPLGFRMNPSSWPSFMQKTLNGAVCAPNSCFKKEPLGPRRNEFKVGMKLEAVDRKNPMLICPATIGAVNGEQVHVRFDGWKGAFDYWCRYDDRDIYPVGWCARTGHPLQPPGQKGNTPAKTSRGRLSDCTMQTLSPGSRNSTPSRTKSPSPIPTSPLVKEEQVAPHESSSVVTVTEPDTSSPSPPTVCVFINHGCNCGPYLHQQRVLQLPSQYGPGVINRVLYDVLKGCMECAFTEKVVYNLIPEGHGRVVISASHGHKSYTKRVIATENAEEFWNLLEKIFEELGCCENLFSTKPLNHVCHKCSRTRSDSEGQQSVSGRSSKSNPRRRWSTESAESLRQSKPPKVRRSYEAEASSTTVDAKPQRPANPADWSIDDVVKHICDTDTALAPHAVLFRKHEIDGKALLLLNSDMMMKYMGLKLGPVLKLCNLIDRLRQWR</sequence>
<evidence type="ECO:0000256" key="5">
    <source>
        <dbReference type="ARBA" id="ARBA00023015"/>
    </source>
</evidence>
<feature type="region of interest" description="Disordered" evidence="9">
    <location>
        <begin position="221"/>
        <end position="295"/>
    </location>
</feature>
<evidence type="ECO:0000256" key="9">
    <source>
        <dbReference type="SAM" id="MobiDB-lite"/>
    </source>
</evidence>
<dbReference type="Gene3D" id="1.10.150.50">
    <property type="entry name" value="Transcription Factor, Ets-1"/>
    <property type="match status" value="1"/>
</dbReference>
<dbReference type="Pfam" id="PF00536">
    <property type="entry name" value="SAM_1"/>
    <property type="match status" value="1"/>
</dbReference>
<feature type="repeat" description="MBT" evidence="8">
    <location>
        <begin position="19"/>
        <end position="117"/>
    </location>
</feature>
<dbReference type="InterPro" id="IPR001660">
    <property type="entry name" value="SAM"/>
</dbReference>
<dbReference type="InterPro" id="IPR038348">
    <property type="entry name" value="SLED_sf"/>
</dbReference>
<keyword evidence="3" id="KW-0678">Repressor</keyword>
<comment type="subcellular location">
    <subcellularLocation>
        <location evidence="1">Nucleus</location>
    </subcellularLocation>
</comment>
<dbReference type="SUPFAM" id="SSF63748">
    <property type="entry name" value="Tudor/PWWP/MBT"/>
    <property type="match status" value="2"/>
</dbReference>
<name>A0A9D4HQN8_DREPO</name>
<dbReference type="Proteomes" id="UP000828390">
    <property type="component" value="Unassembled WGS sequence"/>
</dbReference>